<proteinExistence type="predicted"/>
<feature type="transmembrane region" description="Helical" evidence="1">
    <location>
        <begin position="57"/>
        <end position="74"/>
    </location>
</feature>
<organism evidence="2 3">
    <name type="scientific">Salinivibrio costicola subsp. alcaliphilus</name>
    <dbReference type="NCBI Taxonomy" id="272773"/>
    <lineage>
        <taxon>Bacteria</taxon>
        <taxon>Pseudomonadati</taxon>
        <taxon>Pseudomonadota</taxon>
        <taxon>Gammaproteobacteria</taxon>
        <taxon>Vibrionales</taxon>
        <taxon>Vibrionaceae</taxon>
        <taxon>Salinivibrio</taxon>
    </lineage>
</organism>
<evidence type="ECO:0000313" key="3">
    <source>
        <dbReference type="Proteomes" id="UP000189431"/>
    </source>
</evidence>
<name>A0ABX3KP16_SALCS</name>
<keyword evidence="1" id="KW-0812">Transmembrane</keyword>
<reference evidence="3" key="1">
    <citation type="submission" date="2017-01" db="EMBL/GenBank/DDBJ databases">
        <title>Draft genome of the species Salinivibrio costicola subsp. alcaliphilus.</title>
        <authorList>
            <person name="Lopez-Hermoso C."/>
            <person name="De La Haba R."/>
            <person name="Sanchez-Porro C."/>
            <person name="Ventosa A."/>
        </authorList>
    </citation>
    <scope>NUCLEOTIDE SEQUENCE [LARGE SCALE GENOMIC DNA]</scope>
    <source>
        <strain evidence="3">CBH448</strain>
    </source>
</reference>
<protein>
    <recommendedName>
        <fullName evidence="4">Oligosaccharide repeat unit polymerase</fullName>
    </recommendedName>
</protein>
<sequence length="295" mass="33819">MNNNTGIAAIYVAIKNIFGVNPVSLPLVALIVNILIIYLSLLSFCKVVDLLGLHPNYYLLFFMNGSLLYFSQLINKDSLTLLIFIKSLELILGDRKKAFFWLIPVSFIIRIQLVPFLLLTLFLSGENKPILRFWLAYIFTAIIAGLVMKYIPLLSMETMTSGLGLNLNLIVMQLNQKYALGSLFLNPLRVIQYLLSLYHSLSFTNLYWVDVGKIKDLPQIFVLLTSMPFLIKCYFRYSRYIELPSRILMAQVSAFFMVWLINPTTSGRYLLVLIPTISLLAVYVYTTNFKDAKFN</sequence>
<keyword evidence="1" id="KW-0472">Membrane</keyword>
<evidence type="ECO:0008006" key="4">
    <source>
        <dbReference type="Google" id="ProtNLM"/>
    </source>
</evidence>
<evidence type="ECO:0000313" key="2">
    <source>
        <dbReference type="EMBL" id="OOF32787.1"/>
    </source>
</evidence>
<gene>
    <name evidence="2" type="ORF">BZJ21_14320</name>
</gene>
<evidence type="ECO:0000256" key="1">
    <source>
        <dbReference type="SAM" id="Phobius"/>
    </source>
</evidence>
<dbReference type="Proteomes" id="UP000189431">
    <property type="component" value="Unassembled WGS sequence"/>
</dbReference>
<feature type="transmembrane region" description="Helical" evidence="1">
    <location>
        <begin position="243"/>
        <end position="262"/>
    </location>
</feature>
<comment type="caution">
    <text evidence="2">The sequence shown here is derived from an EMBL/GenBank/DDBJ whole genome shotgun (WGS) entry which is preliminary data.</text>
</comment>
<keyword evidence="3" id="KW-1185">Reference proteome</keyword>
<feature type="transmembrane region" description="Helical" evidence="1">
    <location>
        <begin position="130"/>
        <end position="151"/>
    </location>
</feature>
<keyword evidence="1" id="KW-1133">Transmembrane helix</keyword>
<feature type="transmembrane region" description="Helical" evidence="1">
    <location>
        <begin position="269"/>
        <end position="286"/>
    </location>
</feature>
<dbReference type="EMBL" id="MUFR01000058">
    <property type="protein sequence ID" value="OOF32787.1"/>
    <property type="molecule type" value="Genomic_DNA"/>
</dbReference>
<feature type="transmembrane region" description="Helical" evidence="1">
    <location>
        <begin position="98"/>
        <end position="123"/>
    </location>
</feature>
<feature type="transmembrane region" description="Helical" evidence="1">
    <location>
        <begin position="25"/>
        <end position="45"/>
    </location>
</feature>
<accession>A0ABX3KP16</accession>